<feature type="region of interest" description="Disordered" evidence="1">
    <location>
        <begin position="63"/>
        <end position="84"/>
    </location>
</feature>
<accession>A0A6J7X2V1</accession>
<name>A0A6J7X2V1_9CAUD</name>
<dbReference type="InterPro" id="IPR032675">
    <property type="entry name" value="LRR_dom_sf"/>
</dbReference>
<gene>
    <name evidence="2" type="ORF">UFOVP742_4</name>
</gene>
<dbReference type="Gene3D" id="3.80.10.10">
    <property type="entry name" value="Ribonuclease Inhibitor"/>
    <property type="match status" value="1"/>
</dbReference>
<protein>
    <submittedName>
        <fullName evidence="2">Uncharacterized protein</fullName>
    </submittedName>
</protein>
<dbReference type="EMBL" id="LR798339">
    <property type="protein sequence ID" value="CAB5224769.1"/>
    <property type="molecule type" value="Genomic_DNA"/>
</dbReference>
<evidence type="ECO:0000256" key="1">
    <source>
        <dbReference type="SAM" id="MobiDB-lite"/>
    </source>
</evidence>
<reference evidence="2" key="1">
    <citation type="submission" date="2020-05" db="EMBL/GenBank/DDBJ databases">
        <authorList>
            <person name="Chiriac C."/>
            <person name="Salcher M."/>
            <person name="Ghai R."/>
            <person name="Kavagutti S V."/>
        </authorList>
    </citation>
    <scope>NUCLEOTIDE SEQUENCE</scope>
</reference>
<proteinExistence type="predicted"/>
<evidence type="ECO:0000313" key="2">
    <source>
        <dbReference type="EMBL" id="CAB5224769.1"/>
    </source>
</evidence>
<feature type="compositionally biased region" description="Polar residues" evidence="1">
    <location>
        <begin position="63"/>
        <end position="75"/>
    </location>
</feature>
<organism evidence="2">
    <name type="scientific">uncultured Caudovirales phage</name>
    <dbReference type="NCBI Taxonomy" id="2100421"/>
    <lineage>
        <taxon>Viruses</taxon>
        <taxon>Duplodnaviria</taxon>
        <taxon>Heunggongvirae</taxon>
        <taxon>Uroviricota</taxon>
        <taxon>Caudoviricetes</taxon>
        <taxon>Peduoviridae</taxon>
        <taxon>Maltschvirus</taxon>
        <taxon>Maltschvirus maltsch</taxon>
    </lineage>
</organism>
<sequence length="753" mass="74246">MSTRISDLPSASTVASADLVPIVQGGVTKKATAGTVVSNLLPIASTSQQGIVQLGTGGSNACQGNDARLSNSRTPTGAAGGDLTGTYPNPELIPLCTAGTYGSTSAIPVLTLDSKGRVASISTEQIFVNADNITSGTLSPTRLANSGVANGTYGSSTQIPVLTLDAKGRVTIIETSQISVNADNIITGTLDPARLATSGVVAGTVGSSAQIPVLTVDNKGRVTVASSTPVLPGNNASDLTTGILNPARLATSGVAAGTFGSPATVGQFTVDSKGRVTSATEIPISGSAGGTVVSVGATSSTLDISNSPVTYSGALQIDLSTTGVPAITAGSSTQSAVITVDTYGRITSLETQSIAALFPTGVAAGSYGSENSVGKFTVDANGVMTGATEQVISIAASQVLSGLTSAQITGISASQVSAGITSAQVDGLSASQVGSGLTSAQVVGLSASQIGTGITSAQIAGLSASQIGAGITSAQIGVLSSSQISGLSAGQIAGLSASATTDTTNAANINSGLLSLARLPFSGVAANNYGSANTIPVISVDVYGRLTAVSNAAVTQLTDASQITSGTLNINRLATSGIAAGTFGSSTQIAALTVDQFGRITSASSVPASVTVSNFGFVRETINILATSANGSGVQFDALSQGVLYYTSSATAAWPLNVRGNSGTTLNASMSIGQSVTIVFLNTTGTTGYGLTSNASFTIDSAGPANRTLRWVNNTAPVATPNGIDAWSFVIMKTADNLFSVLGSVSSWGAVAV</sequence>